<feature type="site" description="Catalytically relevant" evidence="6">
    <location>
        <position position="135"/>
    </location>
</feature>
<evidence type="ECO:0000256" key="5">
    <source>
        <dbReference type="PIRSR" id="PIRSR004692-2"/>
    </source>
</evidence>
<dbReference type="OrthoDB" id="9762536at2"/>
<dbReference type="Pfam" id="PF00571">
    <property type="entry name" value="CBS"/>
    <property type="match status" value="2"/>
</dbReference>
<evidence type="ECO:0000256" key="7">
    <source>
        <dbReference type="PROSITE-ProRule" id="PRU00703"/>
    </source>
</evidence>
<dbReference type="FunFam" id="3.40.50.10490:FF:000011">
    <property type="entry name" value="Arabinose 5-phosphate isomerase"/>
    <property type="match status" value="1"/>
</dbReference>
<keyword evidence="5" id="KW-0862">Zinc</keyword>
<keyword evidence="11" id="KW-1185">Reference proteome</keyword>
<dbReference type="AlphaFoldDB" id="A0A2T2YNN2"/>
<dbReference type="CDD" id="cd05014">
    <property type="entry name" value="SIS_Kpsf"/>
    <property type="match status" value="1"/>
</dbReference>
<dbReference type="SMART" id="SM00116">
    <property type="entry name" value="CBS"/>
    <property type="match status" value="2"/>
</dbReference>
<keyword evidence="3 7" id="KW-0129">CBS domain</keyword>
<evidence type="ECO:0000313" key="11">
    <source>
        <dbReference type="Proteomes" id="UP000240357"/>
    </source>
</evidence>
<evidence type="ECO:0000259" key="8">
    <source>
        <dbReference type="PROSITE" id="PS51371"/>
    </source>
</evidence>
<protein>
    <submittedName>
        <fullName evidence="10">KpsF/GutQ family sugar-phosphate isomerase</fullName>
    </submittedName>
</protein>
<comment type="caution">
    <text evidence="10">The sequence shown here is derived from an EMBL/GenBank/DDBJ whole genome shotgun (WGS) entry which is preliminary data.</text>
</comment>
<dbReference type="PANTHER" id="PTHR42745">
    <property type="match status" value="1"/>
</dbReference>
<dbReference type="GO" id="GO:0046872">
    <property type="term" value="F:metal ion binding"/>
    <property type="evidence" value="ECO:0007669"/>
    <property type="project" value="UniProtKB-KW"/>
</dbReference>
<feature type="binding site" evidence="5">
    <location>
        <position position="65"/>
    </location>
    <ligand>
        <name>Zn(2+)</name>
        <dbReference type="ChEBI" id="CHEBI:29105"/>
    </ligand>
</feature>
<keyword evidence="10" id="KW-0413">Isomerase</keyword>
<dbReference type="InterPro" id="IPR000644">
    <property type="entry name" value="CBS_dom"/>
</dbReference>
<keyword evidence="2" id="KW-0677">Repeat</keyword>
<dbReference type="Gene3D" id="3.10.580.10">
    <property type="entry name" value="CBS-domain"/>
    <property type="match status" value="1"/>
</dbReference>
<dbReference type="GO" id="GO:1901135">
    <property type="term" value="P:carbohydrate derivative metabolic process"/>
    <property type="evidence" value="ECO:0007669"/>
    <property type="project" value="InterPro"/>
</dbReference>
<feature type="site" description="Catalytically relevant" evidence="6">
    <location>
        <position position="94"/>
    </location>
</feature>
<sequence>MLLLEAKAIERCAGLLSGKKIDKAIELILTSKGKVVVIGVGKSGIIANKIAATFTSTGTTAIYMHASDAMHGDLGIIGSKDVLIMLSNSGETSEILALLPHIKQRNVPIIAIVGNVRSTLANHADVAFDASITREACPLNLAPTCSTTVALAIGDALAMTLMEVKGITSENFAINHPAGGLGKRLSLKVKDLMRTDTRNFVVAPETSWNDILSKINEGKIGAVNIVDGNSALLGIITDGDIRRIVQNKTTVEIASLTAISVMTKNPVVVKPEMLAYDALQLMEKRPSQISVLPVINENNYCMGLIRLHDIVGKI</sequence>
<organism evidence="10 11">
    <name type="scientific">Adhaeribacter arboris</name>
    <dbReference type="NCBI Taxonomy" id="2072846"/>
    <lineage>
        <taxon>Bacteria</taxon>
        <taxon>Pseudomonadati</taxon>
        <taxon>Bacteroidota</taxon>
        <taxon>Cytophagia</taxon>
        <taxon>Cytophagales</taxon>
        <taxon>Hymenobacteraceae</taxon>
        <taxon>Adhaeribacter</taxon>
    </lineage>
</organism>
<feature type="domain" description="CBS" evidence="8">
    <location>
        <begin position="193"/>
        <end position="251"/>
    </location>
</feature>
<dbReference type="InterPro" id="IPR004800">
    <property type="entry name" value="KdsD/KpsF-type"/>
</dbReference>
<dbReference type="Proteomes" id="UP000240357">
    <property type="component" value="Unassembled WGS sequence"/>
</dbReference>
<evidence type="ECO:0000256" key="1">
    <source>
        <dbReference type="ARBA" id="ARBA00008165"/>
    </source>
</evidence>
<dbReference type="GO" id="GO:0097367">
    <property type="term" value="F:carbohydrate derivative binding"/>
    <property type="evidence" value="ECO:0007669"/>
    <property type="project" value="InterPro"/>
</dbReference>
<dbReference type="PROSITE" id="PS51464">
    <property type="entry name" value="SIS"/>
    <property type="match status" value="1"/>
</dbReference>
<dbReference type="PIRSF" id="PIRSF004692">
    <property type="entry name" value="KdsD_KpsF"/>
    <property type="match status" value="1"/>
</dbReference>
<comment type="similarity">
    <text evidence="1 4">Belongs to the SIS family. GutQ/KpsF subfamily.</text>
</comment>
<feature type="site" description="Catalytically relevant" evidence="6">
    <location>
        <position position="42"/>
    </location>
</feature>
<dbReference type="PROSITE" id="PS51371">
    <property type="entry name" value="CBS"/>
    <property type="match status" value="2"/>
</dbReference>
<evidence type="ECO:0000259" key="9">
    <source>
        <dbReference type="PROSITE" id="PS51464"/>
    </source>
</evidence>
<dbReference type="InterPro" id="IPR001347">
    <property type="entry name" value="SIS_dom"/>
</dbReference>
<dbReference type="PANTHER" id="PTHR42745:SF1">
    <property type="entry name" value="ARABINOSE 5-PHOSPHATE ISOMERASE KDSD"/>
    <property type="match status" value="1"/>
</dbReference>
<dbReference type="InterPro" id="IPR046342">
    <property type="entry name" value="CBS_dom_sf"/>
</dbReference>
<evidence type="ECO:0000256" key="3">
    <source>
        <dbReference type="ARBA" id="ARBA00023122"/>
    </source>
</evidence>
<dbReference type="NCBIfam" id="TIGR00393">
    <property type="entry name" value="kpsF"/>
    <property type="match status" value="1"/>
</dbReference>
<proteinExistence type="inferred from homology"/>
<evidence type="ECO:0000313" key="10">
    <source>
        <dbReference type="EMBL" id="PSR57122.1"/>
    </source>
</evidence>
<keyword evidence="5" id="KW-0479">Metal-binding</keyword>
<dbReference type="InterPro" id="IPR050986">
    <property type="entry name" value="GutQ/KpsF_isomerases"/>
</dbReference>
<dbReference type="InterPro" id="IPR046348">
    <property type="entry name" value="SIS_dom_sf"/>
</dbReference>
<dbReference type="InterPro" id="IPR035474">
    <property type="entry name" value="SIS_Kpsf"/>
</dbReference>
<evidence type="ECO:0000256" key="2">
    <source>
        <dbReference type="ARBA" id="ARBA00022737"/>
    </source>
</evidence>
<dbReference type="SUPFAM" id="SSF53697">
    <property type="entry name" value="SIS domain"/>
    <property type="match status" value="1"/>
</dbReference>
<dbReference type="GO" id="GO:0019146">
    <property type="term" value="F:arabinose-5-phosphate isomerase activity"/>
    <property type="evidence" value="ECO:0007669"/>
    <property type="project" value="UniProtKB-ARBA"/>
</dbReference>
<dbReference type="GO" id="GO:0005975">
    <property type="term" value="P:carbohydrate metabolic process"/>
    <property type="evidence" value="ECO:0007669"/>
    <property type="project" value="InterPro"/>
</dbReference>
<dbReference type="Gene3D" id="3.40.50.10490">
    <property type="entry name" value="Glucose-6-phosphate isomerase like protein, domain 1"/>
    <property type="match status" value="1"/>
</dbReference>
<feature type="domain" description="CBS" evidence="8">
    <location>
        <begin position="262"/>
        <end position="314"/>
    </location>
</feature>
<reference evidence="10 11" key="1">
    <citation type="submission" date="2018-03" db="EMBL/GenBank/DDBJ databases">
        <title>Adhaeribacter sp. HMF7605 Genome sequencing and assembly.</title>
        <authorList>
            <person name="Kang H."/>
            <person name="Kang J."/>
            <person name="Cha I."/>
            <person name="Kim H."/>
            <person name="Joh K."/>
        </authorList>
    </citation>
    <scope>NUCLEOTIDE SEQUENCE [LARGE SCALE GENOMIC DNA]</scope>
    <source>
        <strain evidence="10 11">HMF7605</strain>
    </source>
</reference>
<evidence type="ECO:0000256" key="6">
    <source>
        <dbReference type="PIRSR" id="PIRSR004692-3"/>
    </source>
</evidence>
<feature type="site" description="Catalytically relevant" evidence="6">
    <location>
        <position position="176"/>
    </location>
</feature>
<evidence type="ECO:0000256" key="4">
    <source>
        <dbReference type="PIRNR" id="PIRNR004692"/>
    </source>
</evidence>
<dbReference type="Pfam" id="PF01380">
    <property type="entry name" value="SIS"/>
    <property type="match status" value="1"/>
</dbReference>
<accession>A0A2T2YNN2</accession>
<gene>
    <name evidence="10" type="ORF">AHMF7605_00230</name>
</gene>
<name>A0A2T2YNN2_9BACT</name>
<dbReference type="EMBL" id="PYFT01000001">
    <property type="protein sequence ID" value="PSR57122.1"/>
    <property type="molecule type" value="Genomic_DNA"/>
</dbReference>
<feature type="domain" description="SIS" evidence="9">
    <location>
        <begin position="24"/>
        <end position="167"/>
    </location>
</feature>
<dbReference type="CDD" id="cd04604">
    <property type="entry name" value="CBS_pair_SIS_assoc"/>
    <property type="match status" value="1"/>
</dbReference>